<organism evidence="1 2">
    <name type="scientific">Candidatus Epulonipiscium fishelsonii</name>
    <dbReference type="NCBI Taxonomy" id="77094"/>
    <lineage>
        <taxon>Bacteria</taxon>
        <taxon>Bacillati</taxon>
        <taxon>Bacillota</taxon>
        <taxon>Clostridia</taxon>
        <taxon>Lachnospirales</taxon>
        <taxon>Lachnospiraceae</taxon>
        <taxon>Candidatus Epulonipiscium</taxon>
    </lineage>
</organism>
<dbReference type="Proteomes" id="UP000188637">
    <property type="component" value="Unassembled WGS sequence"/>
</dbReference>
<proteinExistence type="predicted"/>
<dbReference type="EMBL" id="LJHD01000271">
    <property type="protein sequence ID" value="ONI39133.1"/>
    <property type="molecule type" value="Genomic_DNA"/>
</dbReference>
<sequence length="742" mass="84636">MILFNNNTFHITNGKISYIFKILRNEQLGQLYFGKAVKQRDNFDHLLIEKATNLAPAVFQGDLDFSLEVLKQEYPSYGTGDFRDPAIQITQANGSSITDFVYKSHVIKKGKPSIKGLPSTYGDNIETLEITLYDALIDVEIILKYSIFETGLIRSAEINNFGENSIKIDRAMSASLDLYDDNFEMITLNGAWGRERHIQTRKIVKGVQSISSARGASSAMHNPFLALKREDTTEQTGEVYGFSLIYSGNFLAQVQVDVYDVSRVLIGINPFEFEWKLEKGESFHTPEAVLIYSDEGLNGMSQNFHNLFKNNLMRSSYREKARPILINNWEATYFDFNEDSILEIAKTAKKVGVELFVLDDGWFGNRNDDTTSLGDWSVNLSKLPNGIKGLAEKVNQLGLQFGLWFEPEMVNEISDLYKEHPDYVVSTPNRRKSYGRNQYVLDFSRNDVVNCIFEKMCEILDNASISYIKWDMNRNITEAYSYSLSNLQQKEFFHRYILGVYSLYEKLIDRFPNILFESCSAGGARFDPGLLYYAPQAWTSDDTDAVERLHIQYGTSMLYPIASMGSHVAAVPNHQVDRCTSLKMRADVAYFGTFGYELDLNNLSETEIEQVEKQIMFFKEYREVIQLGDFYRLQSGNFYSWMVVSKDKKVAILGYYKILASPNPSLKKIKLVGLDETLEYELTTPSGQSFSTTHFGDELMNCGLILETEFTGLIQAENFPGKYTPGTDKGDFTSQLYIFNAR</sequence>
<name>A0ACC8XAG2_9FIRM</name>
<evidence type="ECO:0000313" key="2">
    <source>
        <dbReference type="Proteomes" id="UP000188637"/>
    </source>
</evidence>
<protein>
    <submittedName>
        <fullName evidence="1">Alpha-galactosidase</fullName>
    </submittedName>
</protein>
<keyword evidence="2" id="KW-1185">Reference proteome</keyword>
<gene>
    <name evidence="1" type="ORF">AN640_01995</name>
</gene>
<reference evidence="1" key="1">
    <citation type="submission" date="2016-08" db="EMBL/GenBank/DDBJ databases">
        <authorList>
            <person name="Ngugi D.K."/>
            <person name="Miyake S."/>
            <person name="Stingl U."/>
        </authorList>
    </citation>
    <scope>NUCLEOTIDE SEQUENCE</scope>
    <source>
        <strain evidence="1">SCG-D08WGA-EpuloA1</strain>
    </source>
</reference>
<accession>A0ACC8XAG2</accession>
<comment type="caution">
    <text evidence="1">The sequence shown here is derived from an EMBL/GenBank/DDBJ whole genome shotgun (WGS) entry which is preliminary data.</text>
</comment>
<evidence type="ECO:0000313" key="1">
    <source>
        <dbReference type="EMBL" id="ONI39133.1"/>
    </source>
</evidence>